<organism evidence="2 3">
    <name type="scientific">Actinoplanes italicus</name>
    <dbReference type="NCBI Taxonomy" id="113567"/>
    <lineage>
        <taxon>Bacteria</taxon>
        <taxon>Bacillati</taxon>
        <taxon>Actinomycetota</taxon>
        <taxon>Actinomycetes</taxon>
        <taxon>Micromonosporales</taxon>
        <taxon>Micromonosporaceae</taxon>
        <taxon>Actinoplanes</taxon>
    </lineage>
</organism>
<dbReference type="EMBL" id="PVMZ01000048">
    <property type="protein sequence ID" value="PRX04374.1"/>
    <property type="molecule type" value="Genomic_DNA"/>
</dbReference>
<feature type="region of interest" description="Disordered" evidence="1">
    <location>
        <begin position="248"/>
        <end position="268"/>
    </location>
</feature>
<sequence>MLNDLGAVDWSGLEHAYGAADDVPGLLRDLADGSNGALATLYGNIWHQGTVYEATGHAVPFLVRILDLPAADPGAVLGLLASIAEGTSYHAVHRLKDAVASLGPWAVTSGAAVLDAIGQAPAGHRRARLIRAAGRLDVPVAALVPVLRRELAEQPWSAGMLLADRGPEAVAALPELTALRGSGDADQQLTAAFALWRITGGGLDDLSALLRTHVRELWALELMAEVGSAAAALGRRLGHDLRLRTGQGPWDRPRRLAGRDPAGGRCPALTHLRTRPRRIRGEFLRR</sequence>
<dbReference type="RefSeq" id="WP_106331157.1">
    <property type="nucleotide sequence ID" value="NZ_BOMO01000193.1"/>
</dbReference>
<dbReference type="Proteomes" id="UP000239415">
    <property type="component" value="Unassembled WGS sequence"/>
</dbReference>
<evidence type="ECO:0000313" key="3">
    <source>
        <dbReference type="Proteomes" id="UP000239415"/>
    </source>
</evidence>
<keyword evidence="3" id="KW-1185">Reference proteome</keyword>
<dbReference type="AlphaFoldDB" id="A0A2T0JA05"/>
<evidence type="ECO:0000313" key="2">
    <source>
        <dbReference type="EMBL" id="PRX04374.1"/>
    </source>
</evidence>
<gene>
    <name evidence="2" type="ORF">CLV67_1488</name>
</gene>
<accession>A0A2T0JA05</accession>
<proteinExistence type="predicted"/>
<evidence type="ECO:0000256" key="1">
    <source>
        <dbReference type="SAM" id="MobiDB-lite"/>
    </source>
</evidence>
<dbReference type="OrthoDB" id="292843at2"/>
<comment type="caution">
    <text evidence="2">The sequence shown here is derived from an EMBL/GenBank/DDBJ whole genome shotgun (WGS) entry which is preliminary data.</text>
</comment>
<name>A0A2T0JA05_9ACTN</name>
<evidence type="ECO:0008006" key="4">
    <source>
        <dbReference type="Google" id="ProtNLM"/>
    </source>
</evidence>
<reference evidence="2 3" key="1">
    <citation type="submission" date="2018-03" db="EMBL/GenBank/DDBJ databases">
        <title>Genomic Encyclopedia of Archaeal and Bacterial Type Strains, Phase II (KMG-II): from individual species to whole genera.</title>
        <authorList>
            <person name="Goeker M."/>
        </authorList>
    </citation>
    <scope>NUCLEOTIDE SEQUENCE [LARGE SCALE GENOMIC DNA]</scope>
    <source>
        <strain evidence="2 3">DSM 43146</strain>
    </source>
</reference>
<protein>
    <recommendedName>
        <fullName evidence="4">HEAT repeat protein</fullName>
    </recommendedName>
</protein>